<dbReference type="AlphaFoldDB" id="A0A5C9A2E1"/>
<evidence type="ECO:0000313" key="2">
    <source>
        <dbReference type="Proteomes" id="UP000321039"/>
    </source>
</evidence>
<dbReference type="EMBL" id="VRZA01000003">
    <property type="protein sequence ID" value="TXS94239.1"/>
    <property type="molecule type" value="Genomic_DNA"/>
</dbReference>
<dbReference type="PANTHER" id="PTHR38765">
    <property type="entry name" value="DUF484 DOMAIN-CONTAINING PROTEIN"/>
    <property type="match status" value="1"/>
</dbReference>
<gene>
    <name evidence="1" type="ORF">FV139_11645</name>
</gene>
<dbReference type="Proteomes" id="UP000321039">
    <property type="component" value="Unassembled WGS sequence"/>
</dbReference>
<dbReference type="PANTHER" id="PTHR38765:SF1">
    <property type="entry name" value="DUF484 DOMAIN-CONTAINING PROTEIN"/>
    <property type="match status" value="1"/>
</dbReference>
<evidence type="ECO:0000313" key="1">
    <source>
        <dbReference type="EMBL" id="TXS94239.1"/>
    </source>
</evidence>
<dbReference type="Gene3D" id="3.30.450.40">
    <property type="match status" value="1"/>
</dbReference>
<dbReference type="Pfam" id="PF04340">
    <property type="entry name" value="DUF484"/>
    <property type="match status" value="1"/>
</dbReference>
<reference evidence="1 2" key="1">
    <citation type="submission" date="2019-08" db="EMBL/GenBank/DDBJ databases">
        <title>Parahaliea maris sp. nov., isolated from the surface seawater.</title>
        <authorList>
            <person name="Liu Y."/>
        </authorList>
    </citation>
    <scope>NUCLEOTIDE SEQUENCE [LARGE SCALE GENOMIC DNA]</scope>
    <source>
        <strain evidence="1 2">HSLHS9</strain>
    </source>
</reference>
<dbReference type="InterPro" id="IPR007435">
    <property type="entry name" value="DUF484"/>
</dbReference>
<keyword evidence="2" id="KW-1185">Reference proteome</keyword>
<dbReference type="RefSeq" id="WP_148068581.1">
    <property type="nucleotide sequence ID" value="NZ_VRZA01000003.1"/>
</dbReference>
<proteinExistence type="predicted"/>
<organism evidence="1 2">
    <name type="scientific">Parahaliea maris</name>
    <dbReference type="NCBI Taxonomy" id="2716870"/>
    <lineage>
        <taxon>Bacteria</taxon>
        <taxon>Pseudomonadati</taxon>
        <taxon>Pseudomonadota</taxon>
        <taxon>Gammaproteobacteria</taxon>
        <taxon>Cellvibrionales</taxon>
        <taxon>Halieaceae</taxon>
        <taxon>Parahaliea</taxon>
    </lineage>
</organism>
<sequence>MSATNDAVAHSDSISLDDEQVREYLKTHSDFLQRHPDLLDHLHVNHASGSAVSLVEKQVSVLRERNMEMRHRLNALTMNARENDKLYERTRALVLRLLDAKDLPGLCNAFMNSMREDFEIEYASIILFGDPAESRGNLRYEANEKVKLEIGGLLKGRKPLCGALREDEFSFIFPRAGEPGSAAVMPLKGDDRLGFIAVGSSDANRYYTGMGTLFLLHIADVLVRLIERLPDSDEH</sequence>
<dbReference type="InterPro" id="IPR029016">
    <property type="entry name" value="GAF-like_dom_sf"/>
</dbReference>
<name>A0A5C9A2E1_9GAMM</name>
<accession>A0A5C9A2E1</accession>
<comment type="caution">
    <text evidence="1">The sequence shown here is derived from an EMBL/GenBank/DDBJ whole genome shotgun (WGS) entry which is preliminary data.</text>
</comment>
<protein>
    <submittedName>
        <fullName evidence="1">DUF484 family protein</fullName>
    </submittedName>
</protein>